<dbReference type="OrthoDB" id="1630758at2759"/>
<evidence type="ECO:0000259" key="5">
    <source>
        <dbReference type="PROSITE" id="PS50089"/>
    </source>
</evidence>
<dbReference type="STRING" id="283909.R7VF10"/>
<dbReference type="EnsemblMetazoa" id="CapteT84923">
    <property type="protein sequence ID" value="CapteP84923"/>
    <property type="gene ID" value="CapteG84923"/>
</dbReference>
<proteinExistence type="predicted"/>
<reference evidence="8" key="1">
    <citation type="submission" date="2012-12" db="EMBL/GenBank/DDBJ databases">
        <authorList>
            <person name="Hellsten U."/>
            <person name="Grimwood J."/>
            <person name="Chapman J.A."/>
            <person name="Shapiro H."/>
            <person name="Aerts A."/>
            <person name="Otillar R.P."/>
            <person name="Terry A.Y."/>
            <person name="Boore J.L."/>
            <person name="Simakov O."/>
            <person name="Marletaz F."/>
            <person name="Cho S.-J."/>
            <person name="Edsinger-Gonzales E."/>
            <person name="Havlak P."/>
            <person name="Kuo D.-H."/>
            <person name="Larsson T."/>
            <person name="Lv J."/>
            <person name="Arendt D."/>
            <person name="Savage R."/>
            <person name="Osoegawa K."/>
            <person name="de Jong P."/>
            <person name="Lindberg D.R."/>
            <person name="Seaver E.C."/>
            <person name="Weisblat D.A."/>
            <person name="Putnam N.H."/>
            <person name="Grigoriev I.V."/>
            <person name="Rokhsar D.S."/>
        </authorList>
    </citation>
    <scope>NUCLEOTIDE SEQUENCE</scope>
    <source>
        <strain evidence="8">I ESC-2004</strain>
    </source>
</reference>
<feature type="non-terminal residue" evidence="6">
    <location>
        <position position="178"/>
    </location>
</feature>
<gene>
    <name evidence="6" type="ORF">CAPTEDRAFT_84923</name>
</gene>
<protein>
    <recommendedName>
        <fullName evidence="5">RING-type domain-containing protein</fullName>
    </recommendedName>
</protein>
<dbReference type="PANTHER" id="PTHR10131">
    <property type="entry name" value="TNF RECEPTOR ASSOCIATED FACTOR"/>
    <property type="match status" value="1"/>
</dbReference>
<evidence type="ECO:0000256" key="3">
    <source>
        <dbReference type="ARBA" id="ARBA00022833"/>
    </source>
</evidence>
<dbReference type="EMBL" id="AMQN01004099">
    <property type="status" value="NOT_ANNOTATED_CDS"/>
    <property type="molecule type" value="Genomic_DNA"/>
</dbReference>
<dbReference type="SMART" id="SM00184">
    <property type="entry name" value="RING"/>
    <property type="match status" value="1"/>
</dbReference>
<dbReference type="InterPro" id="IPR013083">
    <property type="entry name" value="Znf_RING/FYVE/PHD"/>
</dbReference>
<dbReference type="PANTHER" id="PTHR10131:SF94">
    <property type="entry name" value="TNF RECEPTOR-ASSOCIATED FACTOR 4"/>
    <property type="match status" value="1"/>
</dbReference>
<evidence type="ECO:0000256" key="2">
    <source>
        <dbReference type="ARBA" id="ARBA00022771"/>
    </source>
</evidence>
<dbReference type="SUPFAM" id="SSF57850">
    <property type="entry name" value="RING/U-box"/>
    <property type="match status" value="1"/>
</dbReference>
<dbReference type="InterPro" id="IPR001841">
    <property type="entry name" value="Znf_RING"/>
</dbReference>
<sequence>MGYSVGIFVDEVDDNLLCSICSQVLQDAVLTPCGHSFCQECLDQWLARPERITCPHCRGAVIREQARPILALRNFVLSLKIHCVNRSLGCEALITLDTLTSHAETCGHSIVQCAGCQCTLKRIQLPDHQTRCRVIAALIQDDEHALEAPRSDSPKDTMLSDLSGRVSTLEAHIQQMKA</sequence>
<reference evidence="6 8" key="2">
    <citation type="journal article" date="2013" name="Nature">
        <title>Insights into bilaterian evolution from three spiralian genomes.</title>
        <authorList>
            <person name="Simakov O."/>
            <person name="Marletaz F."/>
            <person name="Cho S.J."/>
            <person name="Edsinger-Gonzales E."/>
            <person name="Havlak P."/>
            <person name="Hellsten U."/>
            <person name="Kuo D.H."/>
            <person name="Larsson T."/>
            <person name="Lv J."/>
            <person name="Arendt D."/>
            <person name="Savage R."/>
            <person name="Osoegawa K."/>
            <person name="de Jong P."/>
            <person name="Grimwood J."/>
            <person name="Chapman J.A."/>
            <person name="Shapiro H."/>
            <person name="Aerts A."/>
            <person name="Otillar R.P."/>
            <person name="Terry A.Y."/>
            <person name="Boore J.L."/>
            <person name="Grigoriev I.V."/>
            <person name="Lindberg D.R."/>
            <person name="Seaver E.C."/>
            <person name="Weisblat D.A."/>
            <person name="Putnam N.H."/>
            <person name="Rokhsar D.S."/>
        </authorList>
    </citation>
    <scope>NUCLEOTIDE SEQUENCE</scope>
    <source>
        <strain evidence="6 8">I ESC-2004</strain>
    </source>
</reference>
<dbReference type="InterPro" id="IPR017907">
    <property type="entry name" value="Znf_RING_CS"/>
</dbReference>
<keyword evidence="3" id="KW-0862">Zinc</keyword>
<dbReference type="Gene3D" id="3.30.40.10">
    <property type="entry name" value="Zinc/RING finger domain, C3HC4 (zinc finger)"/>
    <property type="match status" value="2"/>
</dbReference>
<evidence type="ECO:0000313" key="6">
    <source>
        <dbReference type="EMBL" id="ELU17184.1"/>
    </source>
</evidence>
<dbReference type="PROSITE" id="PS00518">
    <property type="entry name" value="ZF_RING_1"/>
    <property type="match status" value="1"/>
</dbReference>
<dbReference type="AlphaFoldDB" id="R7VF10"/>
<evidence type="ECO:0000313" key="7">
    <source>
        <dbReference type="EnsemblMetazoa" id="CapteP84923"/>
    </source>
</evidence>
<keyword evidence="1" id="KW-0479">Metal-binding</keyword>
<dbReference type="EMBL" id="KB292627">
    <property type="protein sequence ID" value="ELU17184.1"/>
    <property type="molecule type" value="Genomic_DNA"/>
</dbReference>
<keyword evidence="2 4" id="KW-0863">Zinc-finger</keyword>
<keyword evidence="8" id="KW-1185">Reference proteome</keyword>
<dbReference type="HOGENOM" id="CLU_076732_2_0_1"/>
<dbReference type="OMA" id="THHENCE"/>
<dbReference type="PROSITE" id="PS50089">
    <property type="entry name" value="ZF_RING_2"/>
    <property type="match status" value="1"/>
</dbReference>
<dbReference type="InterPro" id="IPR027370">
    <property type="entry name" value="Znf-RING_euk"/>
</dbReference>
<dbReference type="Pfam" id="PF13445">
    <property type="entry name" value="zf-RING_UBOX"/>
    <property type="match status" value="1"/>
</dbReference>
<evidence type="ECO:0000256" key="1">
    <source>
        <dbReference type="ARBA" id="ARBA00022723"/>
    </source>
</evidence>
<organism evidence="6">
    <name type="scientific">Capitella teleta</name>
    <name type="common">Polychaete worm</name>
    <dbReference type="NCBI Taxonomy" id="283909"/>
    <lineage>
        <taxon>Eukaryota</taxon>
        <taxon>Metazoa</taxon>
        <taxon>Spiralia</taxon>
        <taxon>Lophotrochozoa</taxon>
        <taxon>Annelida</taxon>
        <taxon>Polychaeta</taxon>
        <taxon>Sedentaria</taxon>
        <taxon>Scolecida</taxon>
        <taxon>Capitellidae</taxon>
        <taxon>Capitella</taxon>
    </lineage>
</organism>
<evidence type="ECO:0000256" key="4">
    <source>
        <dbReference type="PROSITE-ProRule" id="PRU00175"/>
    </source>
</evidence>
<evidence type="ECO:0000313" key="8">
    <source>
        <dbReference type="Proteomes" id="UP000014760"/>
    </source>
</evidence>
<name>R7VF10_CAPTE</name>
<feature type="domain" description="RING-type" evidence="5">
    <location>
        <begin position="18"/>
        <end position="58"/>
    </location>
</feature>
<dbReference type="SUPFAM" id="SSF49599">
    <property type="entry name" value="TRAF domain-like"/>
    <property type="match status" value="1"/>
</dbReference>
<dbReference type="Proteomes" id="UP000014760">
    <property type="component" value="Unassembled WGS sequence"/>
</dbReference>
<accession>R7VF10</accession>
<reference evidence="7" key="3">
    <citation type="submission" date="2015-06" db="UniProtKB">
        <authorList>
            <consortium name="EnsemblMetazoa"/>
        </authorList>
    </citation>
    <scope>IDENTIFICATION</scope>
</reference>
<dbReference type="GO" id="GO:0008270">
    <property type="term" value="F:zinc ion binding"/>
    <property type="evidence" value="ECO:0007669"/>
    <property type="project" value="UniProtKB-KW"/>
</dbReference>